<evidence type="ECO:0000313" key="4">
    <source>
        <dbReference type="Proteomes" id="UP000054636"/>
    </source>
</evidence>
<feature type="compositionally biased region" description="Acidic residues" evidence="1">
    <location>
        <begin position="124"/>
        <end position="139"/>
    </location>
</feature>
<organism evidence="3 4">
    <name type="scientific">Phytophthora nicotianae</name>
    <name type="common">Potato buckeye rot agent</name>
    <name type="synonym">Phytophthora parasitica</name>
    <dbReference type="NCBI Taxonomy" id="4792"/>
    <lineage>
        <taxon>Eukaryota</taxon>
        <taxon>Sar</taxon>
        <taxon>Stramenopiles</taxon>
        <taxon>Oomycota</taxon>
        <taxon>Peronosporomycetes</taxon>
        <taxon>Peronosporales</taxon>
        <taxon>Peronosporaceae</taxon>
        <taxon>Phytophthora</taxon>
    </lineage>
</organism>
<dbReference type="EMBL" id="LNFP01000061">
    <property type="protein sequence ID" value="KUF98620.1"/>
    <property type="molecule type" value="Genomic_DNA"/>
</dbReference>
<reference evidence="3 4" key="1">
    <citation type="submission" date="2015-11" db="EMBL/GenBank/DDBJ databases">
        <title>Genomes and virulence difference between two physiological races of Phytophthora nicotianae.</title>
        <authorList>
            <person name="Liu H."/>
            <person name="Ma X."/>
            <person name="Yu H."/>
            <person name="Fang D."/>
            <person name="Li Y."/>
            <person name="Wang X."/>
            <person name="Wang W."/>
            <person name="Dong Y."/>
            <person name="Xiao B."/>
        </authorList>
    </citation>
    <scope>NUCLEOTIDE SEQUENCE [LARGE SCALE GENOMIC DNA]</scope>
    <source>
        <strain evidence="4">race 1</strain>
    </source>
</reference>
<dbReference type="SMART" id="SM00212">
    <property type="entry name" value="UBCc"/>
    <property type="match status" value="1"/>
</dbReference>
<dbReference type="InterPro" id="IPR000608">
    <property type="entry name" value="UBC"/>
</dbReference>
<gene>
    <name evidence="3" type="ORF">AM588_10009382</name>
</gene>
<evidence type="ECO:0000313" key="3">
    <source>
        <dbReference type="EMBL" id="KUF98620.1"/>
    </source>
</evidence>
<evidence type="ECO:0000259" key="2">
    <source>
        <dbReference type="PROSITE" id="PS50127"/>
    </source>
</evidence>
<evidence type="ECO:0000256" key="1">
    <source>
        <dbReference type="SAM" id="MobiDB-lite"/>
    </source>
</evidence>
<sequence length="139" mass="15920">MSKANKRRETDVMKLMMSDYEVHLTDETRTSDLDVKFHGPKDILVSLTTRSGSVCLDVINQTWSPMFELVNIFDMFIPQLLQYPNPSDPLNGEAASLLMKDAESYNRKVKEYVRNYASQPIEMGNEEDDSDVSDMSDIE</sequence>
<dbReference type="SUPFAM" id="SSF54495">
    <property type="entry name" value="UBC-like"/>
    <property type="match status" value="1"/>
</dbReference>
<dbReference type="Pfam" id="PF00179">
    <property type="entry name" value="UQ_con"/>
    <property type="match status" value="1"/>
</dbReference>
<name>A0A0W8DQZ6_PHYNI</name>
<dbReference type="Proteomes" id="UP000054636">
    <property type="component" value="Unassembled WGS sequence"/>
</dbReference>
<dbReference type="InterPro" id="IPR016135">
    <property type="entry name" value="UBQ-conjugating_enzyme/RWD"/>
</dbReference>
<protein>
    <submittedName>
        <fullName evidence="3">YEATS domain-containing protein 4</fullName>
    </submittedName>
</protein>
<dbReference type="PROSITE" id="PS50127">
    <property type="entry name" value="UBC_2"/>
    <property type="match status" value="1"/>
</dbReference>
<accession>A0A0W8DQZ6</accession>
<feature type="domain" description="UBC core" evidence="2">
    <location>
        <begin position="1"/>
        <end position="118"/>
    </location>
</feature>
<proteinExistence type="predicted"/>
<comment type="caution">
    <text evidence="3">The sequence shown here is derived from an EMBL/GenBank/DDBJ whole genome shotgun (WGS) entry which is preliminary data.</text>
</comment>
<dbReference type="Gene3D" id="3.10.110.10">
    <property type="entry name" value="Ubiquitin Conjugating Enzyme"/>
    <property type="match status" value="1"/>
</dbReference>
<feature type="region of interest" description="Disordered" evidence="1">
    <location>
        <begin position="116"/>
        <end position="139"/>
    </location>
</feature>
<dbReference type="AlphaFoldDB" id="A0A0W8DQZ6"/>